<dbReference type="InterPro" id="IPR019422">
    <property type="entry name" value="7TM_GPCR_serpentine_rcpt_Srh"/>
</dbReference>
<dbReference type="EMBL" id="CP092624">
    <property type="protein sequence ID" value="UMM32970.1"/>
    <property type="molecule type" value="Genomic_DNA"/>
</dbReference>
<sequence length="222" mass="25389">MGLYSTGDGYADTDESFTNGTMPNLKSRFPLGMHPEDFVLIFISRETSSLGCQPVLPTHRNLFVLSLDYSVIARSIFIACGMVQIEMNVFFWLNVYYLMIAKPSTKISQRTQQLQKKLVKALFVQGIAAIDLFAIPIATVVYIMNVWYHNQAINNLVFVGLAFHGTASSLIMIFIHKPYRDFVLSPLVRRFIELNAPLNPCSFQTMIYRYMLHLFKSLCFFV</sequence>
<dbReference type="Proteomes" id="UP000829354">
    <property type="component" value="Chromosome V"/>
</dbReference>
<proteinExistence type="predicted"/>
<name>A0AAE9F2R1_CAEBR</name>
<feature type="transmembrane region" description="Helical" evidence="1">
    <location>
        <begin position="76"/>
        <end position="100"/>
    </location>
</feature>
<accession>A0AAE9F2R1</accession>
<dbReference type="PANTHER" id="PTHR22941:SF299">
    <property type="entry name" value="SERPENTINE RECEPTOR, CLASS H"/>
    <property type="match status" value="1"/>
</dbReference>
<reference evidence="2 3" key="1">
    <citation type="submission" date="2022-04" db="EMBL/GenBank/DDBJ databases">
        <title>Chromosome-level reference genomes for two strains of Caenorhabditis briggsae: an improved platform for comparative genomics.</title>
        <authorList>
            <person name="Stevens L."/>
            <person name="Andersen E."/>
        </authorList>
    </citation>
    <scope>NUCLEOTIDE SEQUENCE [LARGE SCALE GENOMIC DNA]</scope>
    <source>
        <strain evidence="2">VX34</strain>
        <tissue evidence="2">Whole-organism</tissue>
    </source>
</reference>
<evidence type="ECO:0000313" key="2">
    <source>
        <dbReference type="EMBL" id="UMM32970.1"/>
    </source>
</evidence>
<dbReference type="AlphaFoldDB" id="A0AAE9F2R1"/>
<keyword evidence="1" id="KW-0812">Transmembrane</keyword>
<keyword evidence="1" id="KW-1133">Transmembrane helix</keyword>
<organism evidence="2 3">
    <name type="scientific">Caenorhabditis briggsae</name>
    <dbReference type="NCBI Taxonomy" id="6238"/>
    <lineage>
        <taxon>Eukaryota</taxon>
        <taxon>Metazoa</taxon>
        <taxon>Ecdysozoa</taxon>
        <taxon>Nematoda</taxon>
        <taxon>Chromadorea</taxon>
        <taxon>Rhabditida</taxon>
        <taxon>Rhabditina</taxon>
        <taxon>Rhabditomorpha</taxon>
        <taxon>Rhabditoidea</taxon>
        <taxon>Rhabditidae</taxon>
        <taxon>Peloderinae</taxon>
        <taxon>Caenorhabditis</taxon>
    </lineage>
</organism>
<evidence type="ECO:0000313" key="3">
    <source>
        <dbReference type="Proteomes" id="UP000829354"/>
    </source>
</evidence>
<feature type="transmembrane region" description="Helical" evidence="1">
    <location>
        <begin position="121"/>
        <end position="144"/>
    </location>
</feature>
<protein>
    <submittedName>
        <fullName evidence="2">Uncharacterized protein</fullName>
    </submittedName>
</protein>
<dbReference type="InterPro" id="IPR053220">
    <property type="entry name" value="Nematode_rcpt-like_serp_H"/>
</dbReference>
<dbReference type="PANTHER" id="PTHR22941">
    <property type="entry name" value="SERPENTINE RECEPTOR"/>
    <property type="match status" value="1"/>
</dbReference>
<dbReference type="Pfam" id="PF10318">
    <property type="entry name" value="7TM_GPCR_Srh"/>
    <property type="match status" value="1"/>
</dbReference>
<keyword evidence="3" id="KW-1185">Reference proteome</keyword>
<gene>
    <name evidence="2" type="ORF">L5515_006609</name>
</gene>
<evidence type="ECO:0000256" key="1">
    <source>
        <dbReference type="SAM" id="Phobius"/>
    </source>
</evidence>
<keyword evidence="1" id="KW-0472">Membrane</keyword>
<feature type="transmembrane region" description="Helical" evidence="1">
    <location>
        <begin position="156"/>
        <end position="175"/>
    </location>
</feature>